<organism evidence="2 3">
    <name type="scientific">Panicum hallii var. hallii</name>
    <dbReference type="NCBI Taxonomy" id="1504633"/>
    <lineage>
        <taxon>Eukaryota</taxon>
        <taxon>Viridiplantae</taxon>
        <taxon>Streptophyta</taxon>
        <taxon>Embryophyta</taxon>
        <taxon>Tracheophyta</taxon>
        <taxon>Spermatophyta</taxon>
        <taxon>Magnoliopsida</taxon>
        <taxon>Liliopsida</taxon>
        <taxon>Poales</taxon>
        <taxon>Poaceae</taxon>
        <taxon>PACMAD clade</taxon>
        <taxon>Panicoideae</taxon>
        <taxon>Panicodae</taxon>
        <taxon>Paniceae</taxon>
        <taxon>Panicinae</taxon>
        <taxon>Panicum</taxon>
        <taxon>Panicum sect. Panicum</taxon>
    </lineage>
</organism>
<feature type="region of interest" description="Disordered" evidence="1">
    <location>
        <begin position="1"/>
        <end position="89"/>
    </location>
</feature>
<gene>
    <name evidence="2" type="ORF">GQ55_5G450500</name>
</gene>
<accession>A0A2T7DQ47</accession>
<dbReference type="EMBL" id="CM009753">
    <property type="protein sequence ID" value="PUZ57703.1"/>
    <property type="molecule type" value="Genomic_DNA"/>
</dbReference>
<reference evidence="2 3" key="1">
    <citation type="submission" date="2018-04" db="EMBL/GenBank/DDBJ databases">
        <title>WGS assembly of Panicum hallii var. hallii HAL2.</title>
        <authorList>
            <person name="Lovell J."/>
            <person name="Jenkins J."/>
            <person name="Lowry D."/>
            <person name="Mamidi S."/>
            <person name="Sreedasyam A."/>
            <person name="Weng X."/>
            <person name="Barry K."/>
            <person name="Bonette J."/>
            <person name="Campitelli B."/>
            <person name="Daum C."/>
            <person name="Gordon S."/>
            <person name="Gould B."/>
            <person name="Lipzen A."/>
            <person name="MacQueen A."/>
            <person name="Palacio-Mejia J."/>
            <person name="Plott C."/>
            <person name="Shakirov E."/>
            <person name="Shu S."/>
            <person name="Yoshinaga Y."/>
            <person name="Zane M."/>
            <person name="Rokhsar D."/>
            <person name="Grimwood J."/>
            <person name="Schmutz J."/>
            <person name="Juenger T."/>
        </authorList>
    </citation>
    <scope>NUCLEOTIDE SEQUENCE [LARGE SCALE GENOMIC DNA]</scope>
    <source>
        <strain evidence="3">cv. HAL2</strain>
    </source>
</reference>
<keyword evidence="3" id="KW-1185">Reference proteome</keyword>
<dbReference type="Proteomes" id="UP000244336">
    <property type="component" value="Chromosome 5"/>
</dbReference>
<protein>
    <submittedName>
        <fullName evidence="2">Uncharacterized protein</fullName>
    </submittedName>
</protein>
<name>A0A2T7DQ47_9POAL</name>
<sequence>MRSQRPSPDSPRRCAPLSSRSSLLRPPSLLSPPPAPPSPPRPRPRRAGQGRGHAAPPRRGLRRAAPGPRRPAAASAALRSSGLQVNSLPSTRRLVSAPLWICLVAEERLVYIERFK</sequence>
<evidence type="ECO:0000313" key="2">
    <source>
        <dbReference type="EMBL" id="PUZ57703.1"/>
    </source>
</evidence>
<proteinExistence type="predicted"/>
<evidence type="ECO:0000256" key="1">
    <source>
        <dbReference type="SAM" id="MobiDB-lite"/>
    </source>
</evidence>
<feature type="compositionally biased region" description="Low complexity" evidence="1">
    <location>
        <begin position="1"/>
        <end position="28"/>
    </location>
</feature>
<evidence type="ECO:0000313" key="3">
    <source>
        <dbReference type="Proteomes" id="UP000244336"/>
    </source>
</evidence>
<feature type="compositionally biased region" description="Pro residues" evidence="1">
    <location>
        <begin position="29"/>
        <end position="41"/>
    </location>
</feature>
<feature type="compositionally biased region" description="Low complexity" evidence="1">
    <location>
        <begin position="52"/>
        <end position="83"/>
    </location>
</feature>
<dbReference type="Gramene" id="PUZ57703">
    <property type="protein sequence ID" value="PUZ57703"/>
    <property type="gene ID" value="GQ55_5G450500"/>
</dbReference>
<dbReference type="AlphaFoldDB" id="A0A2T7DQ47"/>